<evidence type="ECO:0000313" key="3">
    <source>
        <dbReference type="Proteomes" id="UP001241110"/>
    </source>
</evidence>
<dbReference type="Proteomes" id="UP001241110">
    <property type="component" value="Unassembled WGS sequence"/>
</dbReference>
<reference evidence="2" key="1">
    <citation type="submission" date="2023-05" db="EMBL/GenBank/DDBJ databases">
        <authorList>
            <person name="Zhang X."/>
        </authorList>
    </citation>
    <scope>NUCLEOTIDE SEQUENCE</scope>
    <source>
        <strain evidence="2">YF14B1</strain>
    </source>
</reference>
<evidence type="ECO:0000259" key="1">
    <source>
        <dbReference type="Pfam" id="PF13590"/>
    </source>
</evidence>
<name>A0AAE3QI00_9BACT</name>
<organism evidence="2 3">
    <name type="scientific">Xanthocytophaga flava</name>
    <dbReference type="NCBI Taxonomy" id="3048013"/>
    <lineage>
        <taxon>Bacteria</taxon>
        <taxon>Pseudomonadati</taxon>
        <taxon>Bacteroidota</taxon>
        <taxon>Cytophagia</taxon>
        <taxon>Cytophagales</taxon>
        <taxon>Rhodocytophagaceae</taxon>
        <taxon>Xanthocytophaga</taxon>
    </lineage>
</organism>
<protein>
    <submittedName>
        <fullName evidence="2">DUF4136 domain-containing protein</fullName>
    </submittedName>
</protein>
<evidence type="ECO:0000313" key="2">
    <source>
        <dbReference type="EMBL" id="MDJ1478971.1"/>
    </source>
</evidence>
<comment type="caution">
    <text evidence="2">The sequence shown here is derived from an EMBL/GenBank/DDBJ whole genome shotgun (WGS) entry which is preliminary data.</text>
</comment>
<accession>A0AAE3QI00</accession>
<dbReference type="AlphaFoldDB" id="A0AAE3QI00"/>
<gene>
    <name evidence="2" type="ORF">QNI16_00660</name>
</gene>
<feature type="domain" description="DUF4136" evidence="1">
    <location>
        <begin position="25"/>
        <end position="192"/>
    </location>
</feature>
<dbReference type="EMBL" id="JASJOS010000001">
    <property type="protein sequence ID" value="MDJ1478971.1"/>
    <property type="molecule type" value="Genomic_DNA"/>
</dbReference>
<dbReference type="Gene3D" id="3.30.160.670">
    <property type="match status" value="1"/>
</dbReference>
<proteinExistence type="predicted"/>
<dbReference type="RefSeq" id="WP_313974780.1">
    <property type="nucleotide sequence ID" value="NZ_JASJOS010000001.1"/>
</dbReference>
<sequence>MRILIKSVVYTLCIVWATTCSLGQVATDYDKNVDFSKFKTFAWMKEDIQVGSNPLYTSKLINRNIKEHVELELVKRGLMRVNPDQSPDLLISFHTYTEKKHMAYNYGSPMLYPGGYRMGWWYYPWGYGNWPYAWNSNFRSYNYTEGTLIVDVIEASTKELIWRGSASGVIDTPKRLEKQITKGVSKIMKHYPVTKGGIDIPVAKHS</sequence>
<dbReference type="Pfam" id="PF13590">
    <property type="entry name" value="DUF4136"/>
    <property type="match status" value="1"/>
</dbReference>
<dbReference type="InterPro" id="IPR025411">
    <property type="entry name" value="DUF4136"/>
</dbReference>